<dbReference type="EMBL" id="JACHMY010000001">
    <property type="protein sequence ID" value="MBB5839701.1"/>
    <property type="molecule type" value="Genomic_DNA"/>
</dbReference>
<dbReference type="AlphaFoldDB" id="A0A7W9MX38"/>
<sequence length="74" mass="8354">MNRASTRSALTSAPVQDAQQRLAFTSQFWRDQQEVSMAMRSLPSTMFRTVTLDGAGADSLKVKKFVELVDNDEW</sequence>
<dbReference type="Proteomes" id="UP000549971">
    <property type="component" value="Unassembled WGS sequence"/>
</dbReference>
<dbReference type="RefSeq" id="WP_184801541.1">
    <property type="nucleotide sequence ID" value="NZ_JACHMY010000001.1"/>
</dbReference>
<proteinExistence type="predicted"/>
<evidence type="ECO:0000313" key="2">
    <source>
        <dbReference type="Proteomes" id="UP000549971"/>
    </source>
</evidence>
<comment type="caution">
    <text evidence="1">The sequence shown here is derived from an EMBL/GenBank/DDBJ whole genome shotgun (WGS) entry which is preliminary data.</text>
</comment>
<keyword evidence="2" id="KW-1185">Reference proteome</keyword>
<reference evidence="1 2" key="1">
    <citation type="submission" date="2020-08" db="EMBL/GenBank/DDBJ databases">
        <title>Sequencing the genomes of 1000 actinobacteria strains.</title>
        <authorList>
            <person name="Klenk H.-P."/>
        </authorList>
    </citation>
    <scope>NUCLEOTIDE SEQUENCE [LARGE SCALE GENOMIC DNA]</scope>
    <source>
        <strain evidence="1 2">DSM 28967</strain>
    </source>
</reference>
<organism evidence="1 2">
    <name type="scientific">Kribbella italica</name>
    <dbReference type="NCBI Taxonomy" id="1540520"/>
    <lineage>
        <taxon>Bacteria</taxon>
        <taxon>Bacillati</taxon>
        <taxon>Actinomycetota</taxon>
        <taxon>Actinomycetes</taxon>
        <taxon>Propionibacteriales</taxon>
        <taxon>Kribbellaceae</taxon>
        <taxon>Kribbella</taxon>
    </lineage>
</organism>
<gene>
    <name evidence="1" type="ORF">HDA39_006435</name>
</gene>
<protein>
    <submittedName>
        <fullName evidence="1">Uncharacterized protein</fullName>
    </submittedName>
</protein>
<evidence type="ECO:0000313" key="1">
    <source>
        <dbReference type="EMBL" id="MBB5839701.1"/>
    </source>
</evidence>
<name>A0A7W9MX38_9ACTN</name>
<accession>A0A7W9MX38</accession>